<dbReference type="OrthoDB" id="15077at2"/>
<dbReference type="EMBL" id="RQJX01000003">
    <property type="protein sequence ID" value="RQN09376.1"/>
    <property type="molecule type" value="Genomic_DNA"/>
</dbReference>
<dbReference type="Pfam" id="PF01329">
    <property type="entry name" value="Pterin_4a"/>
    <property type="match status" value="1"/>
</dbReference>
<comment type="catalytic activity">
    <reaction evidence="1">
        <text>(4aS,6R)-4a-hydroxy-L-erythro-5,6,7,8-tetrahydrobiopterin = (6R)-L-erythro-6,7-dihydrobiopterin + H2O</text>
        <dbReference type="Rhea" id="RHEA:11920"/>
        <dbReference type="ChEBI" id="CHEBI:15377"/>
        <dbReference type="ChEBI" id="CHEBI:15642"/>
        <dbReference type="ChEBI" id="CHEBI:43120"/>
        <dbReference type="EC" id="4.2.1.96"/>
    </reaction>
</comment>
<dbReference type="SUPFAM" id="SSF54593">
    <property type="entry name" value="Glyoxalase/Bleomycin resistance protein/Dihydroxybiphenyl dioxygenase"/>
    <property type="match status" value="1"/>
</dbReference>
<feature type="domain" description="Glyoxalase-like" evidence="6">
    <location>
        <begin position="110"/>
        <end position="213"/>
    </location>
</feature>
<evidence type="ECO:0000256" key="3">
    <source>
        <dbReference type="ARBA" id="ARBA00013252"/>
    </source>
</evidence>
<gene>
    <name evidence="7" type="ORF">EHW97_03805</name>
</gene>
<dbReference type="EC" id="4.2.1.96" evidence="3"/>
<evidence type="ECO:0000313" key="8">
    <source>
        <dbReference type="Proteomes" id="UP000275225"/>
    </source>
</evidence>
<evidence type="ECO:0000256" key="1">
    <source>
        <dbReference type="ARBA" id="ARBA00001554"/>
    </source>
</evidence>
<dbReference type="Pfam" id="PF18029">
    <property type="entry name" value="Glyoxalase_6"/>
    <property type="match status" value="1"/>
</dbReference>
<reference evidence="7 8" key="1">
    <citation type="submission" date="2018-11" db="EMBL/GenBank/DDBJ databases">
        <authorList>
            <person name="Li F."/>
        </authorList>
    </citation>
    <scope>NUCLEOTIDE SEQUENCE [LARGE SCALE GENOMIC DNA]</scope>
    <source>
        <strain evidence="7 8">YS17T</strain>
    </source>
</reference>
<dbReference type="SUPFAM" id="SSF55248">
    <property type="entry name" value="PCD-like"/>
    <property type="match status" value="1"/>
</dbReference>
<dbReference type="PANTHER" id="PTHR35908">
    <property type="entry name" value="HYPOTHETICAL FUSION PROTEIN"/>
    <property type="match status" value="1"/>
</dbReference>
<dbReference type="InterPro" id="IPR029068">
    <property type="entry name" value="Glyas_Bleomycin-R_OHBP_Dase"/>
</dbReference>
<dbReference type="Proteomes" id="UP000275225">
    <property type="component" value="Unassembled WGS sequence"/>
</dbReference>
<dbReference type="GO" id="GO:0008124">
    <property type="term" value="F:4-alpha-hydroxytetrahydrobiopterin dehydratase activity"/>
    <property type="evidence" value="ECO:0007669"/>
    <property type="project" value="UniProtKB-EC"/>
</dbReference>
<dbReference type="AlphaFoldDB" id="A0A3N6WPB1"/>
<dbReference type="Gene3D" id="3.10.180.10">
    <property type="entry name" value="2,3-Dihydroxybiphenyl 1,2-Dioxygenase, domain 1"/>
    <property type="match status" value="1"/>
</dbReference>
<evidence type="ECO:0000256" key="2">
    <source>
        <dbReference type="ARBA" id="ARBA00006472"/>
    </source>
</evidence>
<evidence type="ECO:0000256" key="5">
    <source>
        <dbReference type="ARBA" id="ARBA00023239"/>
    </source>
</evidence>
<name>A0A3N6WPB1_9ACTN</name>
<dbReference type="InterPro" id="IPR036428">
    <property type="entry name" value="PCD_sf"/>
</dbReference>
<dbReference type="InterPro" id="IPR001533">
    <property type="entry name" value="Pterin_deHydtase"/>
</dbReference>
<evidence type="ECO:0000256" key="4">
    <source>
        <dbReference type="ARBA" id="ARBA00021735"/>
    </source>
</evidence>
<keyword evidence="5" id="KW-0456">Lyase</keyword>
<evidence type="ECO:0000259" key="6">
    <source>
        <dbReference type="Pfam" id="PF18029"/>
    </source>
</evidence>
<organism evidence="7 8">
    <name type="scientific">Aeromicrobium camelliae</name>
    <dbReference type="NCBI Taxonomy" id="1538144"/>
    <lineage>
        <taxon>Bacteria</taxon>
        <taxon>Bacillati</taxon>
        <taxon>Actinomycetota</taxon>
        <taxon>Actinomycetes</taxon>
        <taxon>Propionibacteriales</taxon>
        <taxon>Nocardioidaceae</taxon>
        <taxon>Aeromicrobium</taxon>
    </lineage>
</organism>
<dbReference type="CDD" id="cd00488">
    <property type="entry name" value="PCD_DCoH"/>
    <property type="match status" value="1"/>
</dbReference>
<accession>A0A3N6WPB1</accession>
<dbReference type="InterPro" id="IPR041581">
    <property type="entry name" value="Glyoxalase_6"/>
</dbReference>
<protein>
    <recommendedName>
        <fullName evidence="4">Putative pterin-4-alpha-carbinolamine dehydratase</fullName>
        <ecNumber evidence="3">4.2.1.96</ecNumber>
    </recommendedName>
</protein>
<dbReference type="Gene3D" id="3.30.1360.20">
    <property type="entry name" value="Transcriptional coactivator/pterin dehydratase"/>
    <property type="match status" value="1"/>
</dbReference>
<proteinExistence type="inferred from homology"/>
<dbReference type="GO" id="GO:0006729">
    <property type="term" value="P:tetrahydrobiopterin biosynthetic process"/>
    <property type="evidence" value="ECO:0007669"/>
    <property type="project" value="InterPro"/>
</dbReference>
<comment type="similarity">
    <text evidence="2">Belongs to the pterin-4-alpha-carbinolamine dehydratase family.</text>
</comment>
<dbReference type="PANTHER" id="PTHR35908:SF1">
    <property type="entry name" value="CONSERVED PROTEIN"/>
    <property type="match status" value="1"/>
</dbReference>
<dbReference type="RefSeq" id="WP_124235830.1">
    <property type="nucleotide sequence ID" value="NZ_JBHUFI010000009.1"/>
</dbReference>
<sequence>MDGAALDPAVVEEQVDGRHWRVVDRVLHARFATDGFTTGSRLVEAVGEAADAARHHPDIDLRARTVHVRLVSRDVGRLTERDVALADEITRIADDLGLETDGVVPQWITIGIDAMDANRLRPFWKAVLAYEDDPDDENDLVDPARSGPTVWFQQMDEPRPQRNRIHLDVYVPVDHAERRVAAALQAGGTLVTDRYAPSWWVLADAEGNEVCVCTSQISE</sequence>
<evidence type="ECO:0000313" key="7">
    <source>
        <dbReference type="EMBL" id="RQN09376.1"/>
    </source>
</evidence>
<keyword evidence="8" id="KW-1185">Reference proteome</keyword>
<comment type="caution">
    <text evidence="7">The sequence shown here is derived from an EMBL/GenBank/DDBJ whole genome shotgun (WGS) entry which is preliminary data.</text>
</comment>